<protein>
    <recommendedName>
        <fullName evidence="4">DUF554 domain-containing protein</fullName>
    </recommendedName>
</protein>
<feature type="transmembrane region" description="Helical" evidence="1">
    <location>
        <begin position="55"/>
        <end position="72"/>
    </location>
</feature>
<feature type="transmembrane region" description="Helical" evidence="1">
    <location>
        <begin position="198"/>
        <end position="219"/>
    </location>
</feature>
<dbReference type="PANTHER" id="PTHR36111:SF2">
    <property type="entry name" value="INNER MEMBRANE PROTEIN"/>
    <property type="match status" value="1"/>
</dbReference>
<dbReference type="InterPro" id="IPR007563">
    <property type="entry name" value="DUF554"/>
</dbReference>
<dbReference type="OrthoDB" id="9797976at2"/>
<dbReference type="KEGG" id="tbe:Trebr_1284"/>
<evidence type="ECO:0000313" key="2">
    <source>
        <dbReference type="EMBL" id="AEE16711.1"/>
    </source>
</evidence>
<reference evidence="3" key="1">
    <citation type="submission" date="2011-04" db="EMBL/GenBank/DDBJ databases">
        <title>The complete genome of Treponema brennaborense DSM 12168.</title>
        <authorList>
            <person name="Lucas S."/>
            <person name="Han J."/>
            <person name="Lapidus A."/>
            <person name="Bruce D."/>
            <person name="Goodwin L."/>
            <person name="Pitluck S."/>
            <person name="Peters L."/>
            <person name="Kyrpides N."/>
            <person name="Mavromatis K."/>
            <person name="Ivanova N."/>
            <person name="Mikhailova N."/>
            <person name="Pagani I."/>
            <person name="Teshima H."/>
            <person name="Detter J.C."/>
            <person name="Tapia R."/>
            <person name="Han C."/>
            <person name="Land M."/>
            <person name="Hauser L."/>
            <person name="Markowitz V."/>
            <person name="Cheng J.-F."/>
            <person name="Hugenholtz P."/>
            <person name="Woyke T."/>
            <person name="Wu D."/>
            <person name="Gronow S."/>
            <person name="Wellnitz S."/>
            <person name="Brambilla E."/>
            <person name="Klenk H.-P."/>
            <person name="Eisen J.A."/>
        </authorList>
    </citation>
    <scope>NUCLEOTIDE SEQUENCE [LARGE SCALE GENOMIC DNA]</scope>
    <source>
        <strain evidence="3">DSM 12168 / CIP 105900 / DD5/3</strain>
    </source>
</reference>
<keyword evidence="3" id="KW-1185">Reference proteome</keyword>
<organism evidence="2 3">
    <name type="scientific">Treponema brennaborense (strain DSM 12168 / CIP 105900 / DD5/3)</name>
    <dbReference type="NCBI Taxonomy" id="906968"/>
    <lineage>
        <taxon>Bacteria</taxon>
        <taxon>Pseudomonadati</taxon>
        <taxon>Spirochaetota</taxon>
        <taxon>Spirochaetia</taxon>
        <taxon>Spirochaetales</taxon>
        <taxon>Treponemataceae</taxon>
        <taxon>Treponema</taxon>
    </lineage>
</organism>
<proteinExistence type="predicted"/>
<dbReference type="STRING" id="906968.Trebr_1284"/>
<feature type="transmembrane region" description="Helical" evidence="1">
    <location>
        <begin position="155"/>
        <end position="178"/>
    </location>
</feature>
<accession>F4LM32</accession>
<dbReference type="AlphaFoldDB" id="F4LM32"/>
<feature type="transmembrane region" description="Helical" evidence="1">
    <location>
        <begin position="32"/>
        <end position="50"/>
    </location>
</feature>
<keyword evidence="1" id="KW-0812">Transmembrane</keyword>
<evidence type="ECO:0000313" key="3">
    <source>
        <dbReference type="Proteomes" id="UP000006546"/>
    </source>
</evidence>
<dbReference type="HOGENOM" id="CLU_091659_0_0_12"/>
<dbReference type="Proteomes" id="UP000006546">
    <property type="component" value="Chromosome"/>
</dbReference>
<dbReference type="eggNOG" id="COG1811">
    <property type="taxonomic scope" value="Bacteria"/>
</dbReference>
<feature type="transmembrane region" description="Helical" evidence="1">
    <location>
        <begin position="113"/>
        <end position="135"/>
    </location>
</feature>
<dbReference type="Pfam" id="PF04474">
    <property type="entry name" value="DUF554"/>
    <property type="match status" value="1"/>
</dbReference>
<dbReference type="PANTHER" id="PTHR36111">
    <property type="entry name" value="INNER MEMBRANE PROTEIN-RELATED"/>
    <property type="match status" value="1"/>
</dbReference>
<dbReference type="RefSeq" id="WP_013758418.1">
    <property type="nucleotide sequence ID" value="NC_015500.1"/>
</dbReference>
<sequence length="246" mass="25491">MLAVFVNCAAIIAGSLIGLLFAKKISAELSGIVQTAAGVVTVVIGLQMAFEYRNVIFLAIALIAGGIIGSLLDIDGKILRCGTLLGAAVSRNRRSRQRRETGSDAGPESENGFAYAFLNSSVLFCVGAMAIIGSLKAGIEKDYTIIFTKSVLDGFMAIVFTAAMGAGTAFSAITVLLYQGALTLLAALVAPFADDVLIAELSASGGALIVMIGINLIGLKRIKTADYLPSVLLTAAFVAGQRLFFS</sequence>
<evidence type="ECO:0000256" key="1">
    <source>
        <dbReference type="SAM" id="Phobius"/>
    </source>
</evidence>
<gene>
    <name evidence="2" type="ordered locus">Trebr_1284</name>
</gene>
<name>F4LM32_TREBD</name>
<evidence type="ECO:0008006" key="4">
    <source>
        <dbReference type="Google" id="ProtNLM"/>
    </source>
</evidence>
<keyword evidence="1" id="KW-1133">Transmembrane helix</keyword>
<dbReference type="EMBL" id="CP002696">
    <property type="protein sequence ID" value="AEE16711.1"/>
    <property type="molecule type" value="Genomic_DNA"/>
</dbReference>
<keyword evidence="1" id="KW-0472">Membrane</keyword>